<reference evidence="2 3" key="1">
    <citation type="submission" date="2019-08" db="EMBL/GenBank/DDBJ databases">
        <title>Pelomicrobium methylotrophicum gen. nov., sp. nov. a moderately thermophilic, facultatively anaerobic, lithoautotrophic and methylotrophic bacterium isolated from a terrestrial mud volcano.</title>
        <authorList>
            <person name="Slobodkina G.B."/>
            <person name="Merkel A.Y."/>
            <person name="Slobodkin A.I."/>
        </authorList>
    </citation>
    <scope>NUCLEOTIDE SEQUENCE [LARGE SCALE GENOMIC DNA]</scope>
    <source>
        <strain evidence="2 3">SM250</strain>
    </source>
</reference>
<evidence type="ECO:0000313" key="3">
    <source>
        <dbReference type="Proteomes" id="UP000321201"/>
    </source>
</evidence>
<dbReference type="EMBL" id="VPFL01000026">
    <property type="protein sequence ID" value="TXF10580.1"/>
    <property type="molecule type" value="Genomic_DNA"/>
</dbReference>
<comment type="caution">
    <text evidence="2">The sequence shown here is derived from an EMBL/GenBank/DDBJ whole genome shotgun (WGS) entry which is preliminary data.</text>
</comment>
<dbReference type="RefSeq" id="WP_147800926.1">
    <property type="nucleotide sequence ID" value="NZ_VPFL01000026.1"/>
</dbReference>
<accession>A0A5C7EGY4</accession>
<evidence type="ECO:0000256" key="1">
    <source>
        <dbReference type="SAM" id="MobiDB-lite"/>
    </source>
</evidence>
<dbReference type="AlphaFoldDB" id="A0A5C7EGY4"/>
<name>A0A5C7EGY4_9PROT</name>
<gene>
    <name evidence="2" type="ORF">FR698_14555</name>
</gene>
<proteinExistence type="predicted"/>
<keyword evidence="3" id="KW-1185">Reference proteome</keyword>
<sequence length="41" mass="4227">MIGQALGLIAAIAKTHGRAVATRDTAPPRRGWRSSIPGSKG</sequence>
<organism evidence="2 3">
    <name type="scientific">Pelomicrobium methylotrophicum</name>
    <dbReference type="NCBI Taxonomy" id="2602750"/>
    <lineage>
        <taxon>Bacteria</taxon>
        <taxon>Pseudomonadati</taxon>
        <taxon>Pseudomonadota</taxon>
        <taxon>Hydrogenophilia</taxon>
        <taxon>Hydrogenophilia incertae sedis</taxon>
        <taxon>Pelomicrobium</taxon>
    </lineage>
</organism>
<evidence type="ECO:0000313" key="2">
    <source>
        <dbReference type="EMBL" id="TXF10580.1"/>
    </source>
</evidence>
<feature type="region of interest" description="Disordered" evidence="1">
    <location>
        <begin position="17"/>
        <end position="41"/>
    </location>
</feature>
<protein>
    <submittedName>
        <fullName evidence="2">Type II toxin-antitoxin system VapC family toxin</fullName>
    </submittedName>
</protein>
<dbReference type="Proteomes" id="UP000321201">
    <property type="component" value="Unassembled WGS sequence"/>
</dbReference>
<dbReference type="InParanoid" id="A0A5C7EGY4"/>